<accession>A0AAT9FIP2</accession>
<feature type="transmembrane region" description="Helical" evidence="3">
    <location>
        <begin position="12"/>
        <end position="34"/>
    </location>
</feature>
<evidence type="ECO:0008006" key="5">
    <source>
        <dbReference type="Google" id="ProtNLM"/>
    </source>
</evidence>
<gene>
    <name evidence="4" type="ORF">NT6N_08370</name>
</gene>
<feature type="compositionally biased region" description="Basic and acidic residues" evidence="2">
    <location>
        <begin position="316"/>
        <end position="327"/>
    </location>
</feature>
<feature type="compositionally biased region" description="Basic and acidic residues" evidence="2">
    <location>
        <begin position="284"/>
        <end position="300"/>
    </location>
</feature>
<evidence type="ECO:0000256" key="3">
    <source>
        <dbReference type="SAM" id="Phobius"/>
    </source>
</evidence>
<feature type="coiled-coil region" evidence="1">
    <location>
        <begin position="71"/>
        <end position="129"/>
    </location>
</feature>
<evidence type="ECO:0000313" key="4">
    <source>
        <dbReference type="EMBL" id="BDS05797.1"/>
    </source>
</evidence>
<dbReference type="KEGG" id="osu:NT6N_08370"/>
<evidence type="ECO:0000256" key="2">
    <source>
        <dbReference type="SAM" id="MobiDB-lite"/>
    </source>
</evidence>
<keyword evidence="3" id="KW-0812">Transmembrane</keyword>
<feature type="region of interest" description="Disordered" evidence="2">
    <location>
        <begin position="284"/>
        <end position="327"/>
    </location>
</feature>
<sequence length="327" mass="36384">MLSDLLTSSRGPGVIGTFLALIVLVGFGTLMMVVSDDSGGSGLNADIKAKESAIKALEGRTKHWQTAAVEYDARRKQADELESLKNKLKRKASEIPTKQAEVAAAKESIVKLNEEFEAYKEKYRIAERARAAGEKMETLTTTDGKVYEQVKVLEVTALGMKIMHKSGNTRVHYERLPTEMQDRFQFTKEAAAVIAKREAANVASSVKKADGYHTAVAIRDLNHKIRTHRENISKWKSKTASLQSQILSNDSSAQAALESARQYRELYAQGRRGLTLDNAKKAERKAERYRASSDSARREISAMSRRISESTTEISKLQKELSEITSK</sequence>
<keyword evidence="3" id="KW-1133">Transmembrane helix</keyword>
<proteinExistence type="predicted"/>
<name>A0AAT9FIP2_9BACT</name>
<keyword evidence="1" id="KW-0175">Coiled coil</keyword>
<organism evidence="4">
    <name type="scientific">Oceaniferula spumae</name>
    <dbReference type="NCBI Taxonomy" id="2979115"/>
    <lineage>
        <taxon>Bacteria</taxon>
        <taxon>Pseudomonadati</taxon>
        <taxon>Verrucomicrobiota</taxon>
        <taxon>Verrucomicrobiia</taxon>
        <taxon>Verrucomicrobiales</taxon>
        <taxon>Verrucomicrobiaceae</taxon>
        <taxon>Oceaniferula</taxon>
    </lineage>
</organism>
<reference evidence="4" key="1">
    <citation type="submission" date="2024-07" db="EMBL/GenBank/DDBJ databases">
        <title>Complete genome sequence of Verrucomicrobiaceae bacterium NT6N.</title>
        <authorList>
            <person name="Huang C."/>
            <person name="Takami H."/>
            <person name="Hamasaki K."/>
        </authorList>
    </citation>
    <scope>NUCLEOTIDE SEQUENCE</scope>
    <source>
        <strain evidence="4">NT6N</strain>
    </source>
</reference>
<evidence type="ECO:0000256" key="1">
    <source>
        <dbReference type="SAM" id="Coils"/>
    </source>
</evidence>
<keyword evidence="3" id="KW-0472">Membrane</keyword>
<protein>
    <recommendedName>
        <fullName evidence="5">Chromosome partition protein Smc</fullName>
    </recommendedName>
</protein>
<dbReference type="AlphaFoldDB" id="A0AAT9FIP2"/>
<dbReference type="EMBL" id="AP026866">
    <property type="protein sequence ID" value="BDS05797.1"/>
    <property type="molecule type" value="Genomic_DNA"/>
</dbReference>